<dbReference type="EMBL" id="CP071090">
    <property type="protein sequence ID" value="QSQ21128.1"/>
    <property type="molecule type" value="Genomic_DNA"/>
</dbReference>
<keyword evidence="4" id="KW-0808">Transferase</keyword>
<feature type="coiled-coil region" evidence="6">
    <location>
        <begin position="211"/>
        <end position="252"/>
    </location>
</feature>
<feature type="transmembrane region" description="Helical" evidence="7">
    <location>
        <begin position="12"/>
        <end position="33"/>
    </location>
</feature>
<evidence type="ECO:0000256" key="5">
    <source>
        <dbReference type="ARBA" id="ARBA00022777"/>
    </source>
</evidence>
<organism evidence="9 10">
    <name type="scientific">Pyxidicoccus parkwayensis</name>
    <dbReference type="NCBI Taxonomy" id="2813578"/>
    <lineage>
        <taxon>Bacteria</taxon>
        <taxon>Pseudomonadati</taxon>
        <taxon>Myxococcota</taxon>
        <taxon>Myxococcia</taxon>
        <taxon>Myxococcales</taxon>
        <taxon>Cystobacterineae</taxon>
        <taxon>Myxococcaceae</taxon>
        <taxon>Pyxidicoccus</taxon>
    </lineage>
</organism>
<evidence type="ECO:0000256" key="3">
    <source>
        <dbReference type="ARBA" id="ARBA00022553"/>
    </source>
</evidence>
<evidence type="ECO:0000256" key="1">
    <source>
        <dbReference type="ARBA" id="ARBA00000085"/>
    </source>
</evidence>
<evidence type="ECO:0000313" key="10">
    <source>
        <dbReference type="Proteomes" id="UP000662747"/>
    </source>
</evidence>
<keyword evidence="10" id="KW-1185">Reference proteome</keyword>
<proteinExistence type="predicted"/>
<dbReference type="SMART" id="SM00388">
    <property type="entry name" value="HisKA"/>
    <property type="match status" value="1"/>
</dbReference>
<dbReference type="SUPFAM" id="SSF47384">
    <property type="entry name" value="Homodimeric domain of signal transducing histidine kinase"/>
    <property type="match status" value="1"/>
</dbReference>
<comment type="catalytic activity">
    <reaction evidence="1">
        <text>ATP + protein L-histidine = ADP + protein N-phospho-L-histidine.</text>
        <dbReference type="EC" id="2.7.13.3"/>
    </reaction>
</comment>
<dbReference type="InterPro" id="IPR003661">
    <property type="entry name" value="HisK_dim/P_dom"/>
</dbReference>
<dbReference type="Gene3D" id="3.30.565.10">
    <property type="entry name" value="Histidine kinase-like ATPase, C-terminal domain"/>
    <property type="match status" value="1"/>
</dbReference>
<keyword evidence="7" id="KW-0472">Membrane</keyword>
<sequence>MAYLDPNRFRHLLIRSVALPAVLGTMLAVLLFWEVRQLLQADESADRSDAVLAQAVQVRQLFIDRETGLRGFLLTGDSQFLEPYYTAGEHLPDATHLLGSLVSDSPDQQARLVELRRRQAAWEAFADDELRSFKSGGNWLRPVVEGEGKRRMDGIRRLLDEMSSVERTRADQRGALAERQARMVLWGGAVWLLVLGVLLSWMGRRQLVVLSSDYESLLEKAQAQANALRASEARLEQRVAQRTQELTAANRELETFSYSVSHDLRAPLRAVDGFSQALLEDEGERISSEGHEHLRRLRAAATRMGQLIDDLLRLSRLSRAELRQEPVDLSALAREVAEGLKRGEPGRDTTFDIAPGLTTYGDARLLRVVLENLLGNAWKFTSQRSGARIEFFIESRDGHPHYCVRDNGVGFDMAYASKLFSPFQRLHHPSEFPGTGIGLATVQRIIHRHGGDISAEAVPDGGATFRFTVEASHP</sequence>
<accession>A0ABX7NYH5</accession>
<dbReference type="SMART" id="SM00387">
    <property type="entry name" value="HATPase_c"/>
    <property type="match status" value="1"/>
</dbReference>
<dbReference type="PANTHER" id="PTHR42878">
    <property type="entry name" value="TWO-COMPONENT HISTIDINE KINASE"/>
    <property type="match status" value="1"/>
</dbReference>
<dbReference type="InterPro" id="IPR007891">
    <property type="entry name" value="CHASE3"/>
</dbReference>
<dbReference type="InterPro" id="IPR036890">
    <property type="entry name" value="HATPase_C_sf"/>
</dbReference>
<dbReference type="InterPro" id="IPR036097">
    <property type="entry name" value="HisK_dim/P_sf"/>
</dbReference>
<dbReference type="Pfam" id="PF02518">
    <property type="entry name" value="HATPase_c"/>
    <property type="match status" value="1"/>
</dbReference>
<dbReference type="InterPro" id="IPR003594">
    <property type="entry name" value="HATPase_dom"/>
</dbReference>
<dbReference type="SUPFAM" id="SSF55874">
    <property type="entry name" value="ATPase domain of HSP90 chaperone/DNA topoisomerase II/histidine kinase"/>
    <property type="match status" value="1"/>
</dbReference>
<dbReference type="Pfam" id="PF00512">
    <property type="entry name" value="HisKA"/>
    <property type="match status" value="1"/>
</dbReference>
<name>A0ABX7NYH5_9BACT</name>
<dbReference type="RefSeq" id="WP_206722707.1">
    <property type="nucleotide sequence ID" value="NZ_CP071090.1"/>
</dbReference>
<reference evidence="9 10" key="1">
    <citation type="submission" date="2021-02" db="EMBL/GenBank/DDBJ databases">
        <title>De Novo genome assembly of isolated myxobacteria.</title>
        <authorList>
            <person name="Stevens D.C."/>
        </authorList>
    </citation>
    <scope>NUCLEOTIDE SEQUENCE [LARGE SCALE GENOMIC DNA]</scope>
    <source>
        <strain evidence="10">SCPEA02</strain>
    </source>
</reference>
<dbReference type="CDD" id="cd00082">
    <property type="entry name" value="HisKA"/>
    <property type="match status" value="1"/>
</dbReference>
<keyword evidence="3" id="KW-0597">Phosphoprotein</keyword>
<dbReference type="Proteomes" id="UP000662747">
    <property type="component" value="Chromosome"/>
</dbReference>
<dbReference type="PANTHER" id="PTHR42878:SF15">
    <property type="entry name" value="BACTERIOPHYTOCHROME"/>
    <property type="match status" value="1"/>
</dbReference>
<keyword evidence="5" id="KW-0418">Kinase</keyword>
<keyword evidence="6" id="KW-0175">Coiled coil</keyword>
<gene>
    <name evidence="9" type="ORF">JY651_38955</name>
</gene>
<dbReference type="PRINTS" id="PR00344">
    <property type="entry name" value="BCTRLSENSOR"/>
</dbReference>
<dbReference type="CDD" id="cd19410">
    <property type="entry name" value="HK9-like_sensor"/>
    <property type="match status" value="1"/>
</dbReference>
<dbReference type="InterPro" id="IPR050351">
    <property type="entry name" value="BphY/WalK/GraS-like"/>
</dbReference>
<protein>
    <recommendedName>
        <fullName evidence="2">histidine kinase</fullName>
        <ecNumber evidence="2">2.7.13.3</ecNumber>
    </recommendedName>
</protein>
<keyword evidence="7" id="KW-1133">Transmembrane helix</keyword>
<dbReference type="InterPro" id="IPR005467">
    <property type="entry name" value="His_kinase_dom"/>
</dbReference>
<evidence type="ECO:0000256" key="4">
    <source>
        <dbReference type="ARBA" id="ARBA00022679"/>
    </source>
</evidence>
<evidence type="ECO:0000313" key="9">
    <source>
        <dbReference type="EMBL" id="QSQ21128.1"/>
    </source>
</evidence>
<dbReference type="InterPro" id="IPR004358">
    <property type="entry name" value="Sig_transdc_His_kin-like_C"/>
</dbReference>
<feature type="domain" description="Histidine kinase" evidence="8">
    <location>
        <begin position="259"/>
        <end position="473"/>
    </location>
</feature>
<dbReference type="PROSITE" id="PS50109">
    <property type="entry name" value="HIS_KIN"/>
    <property type="match status" value="1"/>
</dbReference>
<dbReference type="Gene3D" id="1.10.287.130">
    <property type="match status" value="1"/>
</dbReference>
<evidence type="ECO:0000259" key="8">
    <source>
        <dbReference type="PROSITE" id="PS50109"/>
    </source>
</evidence>
<evidence type="ECO:0000256" key="2">
    <source>
        <dbReference type="ARBA" id="ARBA00012438"/>
    </source>
</evidence>
<keyword evidence="7" id="KW-0812">Transmembrane</keyword>
<dbReference type="Pfam" id="PF05227">
    <property type="entry name" value="CHASE3"/>
    <property type="match status" value="1"/>
</dbReference>
<feature type="transmembrane region" description="Helical" evidence="7">
    <location>
        <begin position="183"/>
        <end position="202"/>
    </location>
</feature>
<evidence type="ECO:0000256" key="6">
    <source>
        <dbReference type="SAM" id="Coils"/>
    </source>
</evidence>
<dbReference type="EC" id="2.7.13.3" evidence="2"/>
<evidence type="ECO:0000256" key="7">
    <source>
        <dbReference type="SAM" id="Phobius"/>
    </source>
</evidence>